<name>A0A0F9DLJ8_9ZZZZ</name>
<dbReference type="EMBL" id="LAZR01028440">
    <property type="protein sequence ID" value="KKL62598.1"/>
    <property type="molecule type" value="Genomic_DNA"/>
</dbReference>
<accession>A0A0F9DLJ8</accession>
<gene>
    <name evidence="1" type="ORF">LCGC14_2183600</name>
</gene>
<evidence type="ECO:0000313" key="1">
    <source>
        <dbReference type="EMBL" id="KKL62598.1"/>
    </source>
</evidence>
<comment type="caution">
    <text evidence="1">The sequence shown here is derived from an EMBL/GenBank/DDBJ whole genome shotgun (WGS) entry which is preliminary data.</text>
</comment>
<dbReference type="AlphaFoldDB" id="A0A0F9DLJ8"/>
<organism evidence="1">
    <name type="scientific">marine sediment metagenome</name>
    <dbReference type="NCBI Taxonomy" id="412755"/>
    <lineage>
        <taxon>unclassified sequences</taxon>
        <taxon>metagenomes</taxon>
        <taxon>ecological metagenomes</taxon>
    </lineage>
</organism>
<protein>
    <submittedName>
        <fullName evidence="1">Uncharacterized protein</fullName>
    </submittedName>
</protein>
<sequence>MTNTTTFTFRPVAPKFIEAMEVGLEHGRKRGRTGWDTHWQETNFLDIKNGLLDKLDEEYQELFEAISDGLSSNIILGEAADVANIVMMLADAISTSENLTTPSSDI</sequence>
<proteinExistence type="predicted"/>
<reference evidence="1" key="1">
    <citation type="journal article" date="2015" name="Nature">
        <title>Complex archaea that bridge the gap between prokaryotes and eukaryotes.</title>
        <authorList>
            <person name="Spang A."/>
            <person name="Saw J.H."/>
            <person name="Jorgensen S.L."/>
            <person name="Zaremba-Niedzwiedzka K."/>
            <person name="Martijn J."/>
            <person name="Lind A.E."/>
            <person name="van Eijk R."/>
            <person name="Schleper C."/>
            <person name="Guy L."/>
            <person name="Ettema T.J."/>
        </authorList>
    </citation>
    <scope>NUCLEOTIDE SEQUENCE</scope>
</reference>